<name>A0A1D2M6R1_ORCCI</name>
<keyword evidence="6" id="KW-0472">Membrane</keyword>
<protein>
    <submittedName>
        <fullName evidence="7">Gamma-aminobutyric acid type B receptor subunit 2</fullName>
    </submittedName>
</protein>
<keyword evidence="1" id="KW-0297">G-protein coupled receptor</keyword>
<evidence type="ECO:0000256" key="2">
    <source>
        <dbReference type="ARBA" id="ARBA00023170"/>
    </source>
</evidence>
<dbReference type="OrthoDB" id="2150267at2759"/>
<dbReference type="GO" id="GO:0007214">
    <property type="term" value="P:gamma-aminobutyric acid signaling pathway"/>
    <property type="evidence" value="ECO:0007669"/>
    <property type="project" value="TreeGrafter"/>
</dbReference>
<feature type="region of interest" description="Disordered" evidence="5">
    <location>
        <begin position="615"/>
        <end position="653"/>
    </location>
</feature>
<organism evidence="7 8">
    <name type="scientific">Orchesella cincta</name>
    <name type="common">Springtail</name>
    <name type="synonym">Podura cincta</name>
    <dbReference type="NCBI Taxonomy" id="48709"/>
    <lineage>
        <taxon>Eukaryota</taxon>
        <taxon>Metazoa</taxon>
        <taxon>Ecdysozoa</taxon>
        <taxon>Arthropoda</taxon>
        <taxon>Hexapoda</taxon>
        <taxon>Collembola</taxon>
        <taxon>Entomobryomorpha</taxon>
        <taxon>Entomobryoidea</taxon>
        <taxon>Orchesellidae</taxon>
        <taxon>Orchesellinae</taxon>
        <taxon>Orchesella</taxon>
    </lineage>
</organism>
<keyword evidence="8" id="KW-1185">Reference proteome</keyword>
<feature type="compositionally biased region" description="Low complexity" evidence="5">
    <location>
        <begin position="638"/>
        <end position="650"/>
    </location>
</feature>
<evidence type="ECO:0000256" key="5">
    <source>
        <dbReference type="SAM" id="MobiDB-lite"/>
    </source>
</evidence>
<keyword evidence="6" id="KW-0812">Transmembrane</keyword>
<comment type="caution">
    <text evidence="7">The sequence shown here is derived from an EMBL/GenBank/DDBJ whole genome shotgun (WGS) entry which is preliminary data.</text>
</comment>
<dbReference type="STRING" id="48709.A0A1D2M6R1"/>
<evidence type="ECO:0000256" key="3">
    <source>
        <dbReference type="ARBA" id="ARBA00023180"/>
    </source>
</evidence>
<dbReference type="AlphaFoldDB" id="A0A1D2M6R1"/>
<dbReference type="PANTHER" id="PTHR10519:SF20">
    <property type="entry name" value="G-PROTEIN COUPLED RECEPTOR 156-RELATED"/>
    <property type="match status" value="1"/>
</dbReference>
<proteinExistence type="predicted"/>
<evidence type="ECO:0000313" key="8">
    <source>
        <dbReference type="Proteomes" id="UP000094527"/>
    </source>
</evidence>
<evidence type="ECO:0000313" key="7">
    <source>
        <dbReference type="EMBL" id="ODM88670.1"/>
    </source>
</evidence>
<dbReference type="Proteomes" id="UP000094527">
    <property type="component" value="Unassembled WGS sequence"/>
</dbReference>
<dbReference type="GO" id="GO:0004965">
    <property type="term" value="F:G protein-coupled GABA receptor activity"/>
    <property type="evidence" value="ECO:0007669"/>
    <property type="project" value="InterPro"/>
</dbReference>
<feature type="region of interest" description="Disordered" evidence="5">
    <location>
        <begin position="445"/>
        <end position="473"/>
    </location>
</feature>
<feature type="region of interest" description="Disordered" evidence="5">
    <location>
        <begin position="360"/>
        <end position="404"/>
    </location>
</feature>
<dbReference type="PANTHER" id="PTHR10519">
    <property type="entry name" value="GABA-B RECEPTOR"/>
    <property type="match status" value="1"/>
</dbReference>
<evidence type="ECO:0000256" key="4">
    <source>
        <dbReference type="ARBA" id="ARBA00023224"/>
    </source>
</evidence>
<reference evidence="7 8" key="1">
    <citation type="journal article" date="2016" name="Genome Biol. Evol.">
        <title>Gene Family Evolution Reflects Adaptation to Soil Environmental Stressors in the Genome of the Collembolan Orchesella cincta.</title>
        <authorList>
            <person name="Faddeeva-Vakhrusheva A."/>
            <person name="Derks M.F."/>
            <person name="Anvar S.Y."/>
            <person name="Agamennone V."/>
            <person name="Suring W."/>
            <person name="Smit S."/>
            <person name="van Straalen N.M."/>
            <person name="Roelofs D."/>
        </authorList>
    </citation>
    <scope>NUCLEOTIDE SEQUENCE [LARGE SCALE GENOMIC DNA]</scope>
    <source>
        <tissue evidence="7">Mixed pool</tissue>
    </source>
</reference>
<feature type="compositionally biased region" description="Basic and acidic residues" evidence="5">
    <location>
        <begin position="720"/>
        <end position="731"/>
    </location>
</feature>
<feature type="transmembrane region" description="Helical" evidence="6">
    <location>
        <begin position="52"/>
        <end position="76"/>
    </location>
</feature>
<dbReference type="EMBL" id="LJIJ01003330">
    <property type="protein sequence ID" value="ODM88670.1"/>
    <property type="molecule type" value="Genomic_DNA"/>
</dbReference>
<keyword evidence="3" id="KW-0325">Glycoprotein</keyword>
<accession>A0A1D2M6R1</accession>
<keyword evidence="6" id="KW-1133">Transmembrane helix</keyword>
<feature type="region of interest" description="Disordered" evidence="5">
    <location>
        <begin position="552"/>
        <end position="597"/>
    </location>
</feature>
<gene>
    <name evidence="7" type="ORF">Ocin01_18009</name>
</gene>
<feature type="compositionally biased region" description="Basic and acidic residues" evidence="5">
    <location>
        <begin position="386"/>
        <end position="396"/>
    </location>
</feature>
<sequence length="764" mass="84915">MFTRSRTSARHVPGSSWRGSRWRSVNVLENVEGSLHIHERQAEQEVIKDMQLFIVVGILLAIDFAIMTTCTSLTPWSGTPRNRGLREWETQLAIFFGQTNPNNDDIMIIGRTSTASRRLAHGDLADNLIYIILKFKIVLLSNTHRLFGCFFGVGDAQRVDTGLKDSKYIGMRVYNSVLGAPLSHVLTDKHDASFLIISVFHHLLHHCHALSRVPTQGLKRNPKGTVEKRLRPTIKPPSTTRRASGLRCTKPSSNCEAQHAYPDQKILNFFGSIPIPKALAKILGDDAQDILHDAMHNLALPKSEVLKKEGEPVLAPFKPTCREKVPGLATALAAAQPDNNGTWEPATSVVAKTILINSHGSGLPDKVKSENEQTLSNSPSEEPVTIEEKSLPKIPEEPPTSCAARQQQSLSVVIMQPIQLLPKYLRLNKSDLDLSEDPENARWDRELDAKPGGSKHHQSTSENTLVVKEEGKPVVSTTTQQEIWTMLQKDRRYMDRNIYVEEEEEIEHQICDAPVTPLLLPQSGRNLNDSSRPPLPKPISLLLPGSSSAVKLQLPKQSKTDEQQDNELINGKPTTGKTPGGGIVLVAPPPTKHAAAEAEPELGANVKHPHYNTLASHHQQSQQHAYYNVGSRSTHDPSTYSQTLTTTSSSRPIPTAYQHASTEEIHVRGHVSSQPIMSKNRSYCVPKRLDNSNLNLSEINLDVSLLPIFHNILSERSRSLRERSRSTEQNKRGASTLRSKRNKPNNLLLSCPNIMIKCDIVEYL</sequence>
<dbReference type="InterPro" id="IPR002455">
    <property type="entry name" value="GPCR3_GABA-B"/>
</dbReference>
<evidence type="ECO:0000256" key="6">
    <source>
        <dbReference type="SAM" id="Phobius"/>
    </source>
</evidence>
<evidence type="ECO:0000256" key="1">
    <source>
        <dbReference type="ARBA" id="ARBA00023040"/>
    </source>
</evidence>
<keyword evidence="2 7" id="KW-0675">Receptor</keyword>
<feature type="region of interest" description="Disordered" evidence="5">
    <location>
        <begin position="720"/>
        <end position="742"/>
    </location>
</feature>
<keyword evidence="4" id="KW-0807">Transducer</keyword>
<dbReference type="GO" id="GO:0038039">
    <property type="term" value="C:G protein-coupled receptor heterodimeric complex"/>
    <property type="evidence" value="ECO:0007669"/>
    <property type="project" value="TreeGrafter"/>
</dbReference>